<feature type="transmembrane region" description="Helical" evidence="15">
    <location>
        <begin position="533"/>
        <end position="554"/>
    </location>
</feature>
<keyword evidence="15" id="KW-1133">Transmembrane helix</keyword>
<dbReference type="InterPro" id="IPR050617">
    <property type="entry name" value="E3_ligase_FN3/SPRY"/>
</dbReference>
<evidence type="ECO:0000256" key="6">
    <source>
        <dbReference type="ARBA" id="ARBA00022679"/>
    </source>
</evidence>
<dbReference type="GO" id="GO:0061630">
    <property type="term" value="F:ubiquitin protein ligase activity"/>
    <property type="evidence" value="ECO:0007669"/>
    <property type="project" value="UniProtKB-EC"/>
</dbReference>
<evidence type="ECO:0000313" key="19">
    <source>
        <dbReference type="Ensembl" id="ENSOMYP00000003716.2"/>
    </source>
</evidence>
<reference evidence="19" key="3">
    <citation type="submission" date="2025-09" db="UniProtKB">
        <authorList>
            <consortium name="Ensembl"/>
        </authorList>
    </citation>
    <scope>IDENTIFICATION</scope>
</reference>
<evidence type="ECO:0000256" key="15">
    <source>
        <dbReference type="SAM" id="Phobius"/>
    </source>
</evidence>
<evidence type="ECO:0000259" key="16">
    <source>
        <dbReference type="PROSITE" id="PS50089"/>
    </source>
</evidence>
<dbReference type="RefSeq" id="XP_036844871.1">
    <property type="nucleotide sequence ID" value="XM_036988976.1"/>
</dbReference>
<dbReference type="Ensembl" id="ENSOMYT00000004174.2">
    <property type="protein sequence ID" value="ENSOMYP00000003716.2"/>
    <property type="gene ID" value="ENSOMYG00000001976.2"/>
</dbReference>
<dbReference type="PROSITE" id="PS00518">
    <property type="entry name" value="ZF_RING_1"/>
    <property type="match status" value="1"/>
</dbReference>
<reference evidence="19" key="2">
    <citation type="submission" date="2025-08" db="UniProtKB">
        <authorList>
            <consortium name="Ensembl"/>
        </authorList>
    </citation>
    <scope>IDENTIFICATION</scope>
</reference>
<evidence type="ECO:0000256" key="13">
    <source>
        <dbReference type="PROSITE-ProRule" id="PRU00024"/>
    </source>
</evidence>
<feature type="domain" description="RING-type" evidence="16">
    <location>
        <begin position="73"/>
        <end position="116"/>
    </location>
</feature>
<evidence type="ECO:0000256" key="10">
    <source>
        <dbReference type="ARBA" id="ARBA00023054"/>
    </source>
</evidence>
<dbReference type="EC" id="2.3.2.27" evidence="4"/>
<dbReference type="Gene3D" id="1.20.5.170">
    <property type="match status" value="1"/>
</dbReference>
<evidence type="ECO:0000256" key="1">
    <source>
        <dbReference type="ARBA" id="ARBA00000900"/>
    </source>
</evidence>
<keyword evidence="11" id="KW-0514">Muscle protein</keyword>
<evidence type="ECO:0000256" key="4">
    <source>
        <dbReference type="ARBA" id="ARBA00012483"/>
    </source>
</evidence>
<dbReference type="Pfam" id="PF00643">
    <property type="entry name" value="zf-B_box"/>
    <property type="match status" value="1"/>
</dbReference>
<dbReference type="Gene3D" id="3.30.160.60">
    <property type="entry name" value="Classic Zinc Finger"/>
    <property type="match status" value="1"/>
</dbReference>
<evidence type="ECO:0000256" key="11">
    <source>
        <dbReference type="ARBA" id="ARBA00023179"/>
    </source>
</evidence>
<dbReference type="PANTHER" id="PTHR24099:SF17">
    <property type="entry name" value="TRIPARTITE MOTIF CONTAINING 55"/>
    <property type="match status" value="1"/>
</dbReference>
<keyword evidence="6" id="KW-0808">Transferase</keyword>
<feature type="coiled-coil region" evidence="14">
    <location>
        <begin position="221"/>
        <end position="248"/>
    </location>
</feature>
<dbReference type="GO" id="GO:0070507">
    <property type="term" value="P:regulation of microtubule cytoskeleton organization"/>
    <property type="evidence" value="ECO:0007669"/>
    <property type="project" value="TreeGrafter"/>
</dbReference>
<gene>
    <name evidence="19" type="primary">LOC110531276</name>
</gene>
<dbReference type="InterPro" id="IPR001841">
    <property type="entry name" value="Znf_RING"/>
</dbReference>
<dbReference type="GO" id="GO:0008270">
    <property type="term" value="F:zinc ion binding"/>
    <property type="evidence" value="ECO:0007669"/>
    <property type="project" value="UniProtKB-KW"/>
</dbReference>
<dbReference type="InterPro" id="IPR000315">
    <property type="entry name" value="Znf_B-box"/>
</dbReference>
<feature type="domain" description="B box-type" evidence="17">
    <location>
        <begin position="157"/>
        <end position="199"/>
    </location>
</feature>
<dbReference type="PANTHER" id="PTHR24099">
    <property type="entry name" value="E3 UBIQUITIN-PROTEIN LIGASE TRIM36-RELATED"/>
    <property type="match status" value="1"/>
</dbReference>
<dbReference type="InterPro" id="IPR027370">
    <property type="entry name" value="Znf-RING_euk"/>
</dbReference>
<dbReference type="Pfam" id="PF13445">
    <property type="entry name" value="zf-RING_UBOX"/>
    <property type="match status" value="1"/>
</dbReference>
<keyword evidence="15" id="KW-0812">Transmembrane</keyword>
<evidence type="ECO:0000259" key="18">
    <source>
        <dbReference type="PROSITE" id="PS51262"/>
    </source>
</evidence>
<evidence type="ECO:0000256" key="2">
    <source>
        <dbReference type="ARBA" id="ARBA00004123"/>
    </source>
</evidence>
<evidence type="ECO:0000256" key="14">
    <source>
        <dbReference type="SAM" id="Coils"/>
    </source>
</evidence>
<dbReference type="OrthoDB" id="4788989at2759"/>
<keyword evidence="7" id="KW-0479">Metal-binding</keyword>
<organism evidence="19 20">
    <name type="scientific">Oncorhynchus mykiss</name>
    <name type="common">Rainbow trout</name>
    <name type="synonym">Salmo gairdneri</name>
    <dbReference type="NCBI Taxonomy" id="8022"/>
    <lineage>
        <taxon>Eukaryota</taxon>
        <taxon>Metazoa</taxon>
        <taxon>Chordata</taxon>
        <taxon>Craniata</taxon>
        <taxon>Vertebrata</taxon>
        <taxon>Euteleostomi</taxon>
        <taxon>Actinopterygii</taxon>
        <taxon>Neopterygii</taxon>
        <taxon>Teleostei</taxon>
        <taxon>Protacanthopterygii</taxon>
        <taxon>Salmoniformes</taxon>
        <taxon>Salmonidae</taxon>
        <taxon>Salmoninae</taxon>
        <taxon>Oncorhynchus</taxon>
    </lineage>
</organism>
<dbReference type="InterPro" id="IPR017907">
    <property type="entry name" value="Znf_RING_CS"/>
</dbReference>
<evidence type="ECO:0000256" key="8">
    <source>
        <dbReference type="ARBA" id="ARBA00022771"/>
    </source>
</evidence>
<keyword evidence="5" id="KW-0963">Cytoplasm</keyword>
<proteinExistence type="predicted"/>
<dbReference type="PROSITE" id="PS50089">
    <property type="entry name" value="ZF_RING_2"/>
    <property type="match status" value="1"/>
</dbReference>
<dbReference type="AlphaFoldDB" id="A0A8C7LQZ2"/>
<dbReference type="InterPro" id="IPR017903">
    <property type="entry name" value="COS_domain"/>
</dbReference>
<dbReference type="Gene3D" id="3.30.40.10">
    <property type="entry name" value="Zinc/RING finger domain, C3HC4 (zinc finger)"/>
    <property type="match status" value="1"/>
</dbReference>
<dbReference type="KEGG" id="omy:110531276"/>
<evidence type="ECO:0000256" key="12">
    <source>
        <dbReference type="ARBA" id="ARBA00023242"/>
    </source>
</evidence>
<evidence type="ECO:0000256" key="7">
    <source>
        <dbReference type="ARBA" id="ARBA00022723"/>
    </source>
</evidence>
<name>A0A8C7LQZ2_ONCMY</name>
<dbReference type="SMART" id="SM00184">
    <property type="entry name" value="RING"/>
    <property type="match status" value="1"/>
</dbReference>
<keyword evidence="9" id="KW-0862">Zinc</keyword>
<sequence>MTEKAEEGSVTSRKKEDGEKFLTEFQEALSKNHVRTYSTSDRPSTMSVPLEQGSYPGDREQAGLGNLQRQLICPICLEVFTKPVVILPCLHNLCRKCANDLYQVGSGGRFRCPSCSREVVLDRHGVYGLQRNLLVENIIDVYKQESTSSRSQSSKPASQPTCEEHDGEKVNIYCITCQVPTCSLCKVFGAHNTCQVAPLTQVYQQQKAELSEVVSSLVASNDQVQAFINELEVTCKNVEENSKTQKQTVCEKFNRMLAILEERQRIMKQRVTYEQDEKTGHARSLVRSYRESVETSTKLVETAMTTMQEPEMAAFMKIAKDLIVKVNVASSTCIVETLEPGYENMDHYRVNFNAEKRALYKLDFIKEEEEEGEEVPEEAEPEPECEPVLDLEPEAVLEPATVHEPMALPVLVQEREPESVPQPVLVEELQTEPEQMTVTKRQLVPEHETVLEPVAFPEHVTVLEPLEVLEPESASSQVLDAEPVLELKTVGECWGLKDPAELTEEVRDQAEGCDADLQKEEFCDQGGLNTQQAVTLFFFILALVIMLQTVWAHIKSLAFI</sequence>
<evidence type="ECO:0000256" key="3">
    <source>
        <dbReference type="ARBA" id="ARBA00004496"/>
    </source>
</evidence>
<evidence type="ECO:0000256" key="5">
    <source>
        <dbReference type="ARBA" id="ARBA00022490"/>
    </source>
</evidence>
<accession>A0A8C7LQZ2</accession>
<dbReference type="Proteomes" id="UP000694395">
    <property type="component" value="Chromosome 9"/>
</dbReference>
<keyword evidence="15" id="KW-0472">Membrane</keyword>
<reference evidence="19" key="1">
    <citation type="submission" date="2020-07" db="EMBL/GenBank/DDBJ databases">
        <title>A long reads based de novo assembly of the rainbow trout Arlee double haploid line genome.</title>
        <authorList>
            <person name="Gao G."/>
            <person name="Palti Y."/>
        </authorList>
    </citation>
    <scope>NUCLEOTIDE SEQUENCE [LARGE SCALE GENOMIC DNA]</scope>
</reference>
<evidence type="ECO:0000313" key="20">
    <source>
        <dbReference type="Proteomes" id="UP000694395"/>
    </source>
</evidence>
<feature type="domain" description="COS" evidence="18">
    <location>
        <begin position="307"/>
        <end position="365"/>
    </location>
</feature>
<protein>
    <recommendedName>
        <fullName evidence="4">RING-type E3 ubiquitin transferase</fullName>
        <ecNumber evidence="4">2.3.2.27</ecNumber>
    </recommendedName>
</protein>
<comment type="catalytic activity">
    <reaction evidence="1">
        <text>S-ubiquitinyl-[E2 ubiquitin-conjugating enzyme]-L-cysteine + [acceptor protein]-L-lysine = [E2 ubiquitin-conjugating enzyme]-L-cysteine + N(6)-ubiquitinyl-[acceptor protein]-L-lysine.</text>
        <dbReference type="EC" id="2.3.2.27"/>
    </reaction>
</comment>
<dbReference type="PROSITE" id="PS51262">
    <property type="entry name" value="COS"/>
    <property type="match status" value="1"/>
</dbReference>
<dbReference type="GeneTree" id="ENSGT00940000166487"/>
<keyword evidence="12" id="KW-0539">Nucleus</keyword>
<dbReference type="GO" id="GO:0005634">
    <property type="term" value="C:nucleus"/>
    <property type="evidence" value="ECO:0007669"/>
    <property type="project" value="UniProtKB-SubCell"/>
</dbReference>
<dbReference type="SMART" id="SM00336">
    <property type="entry name" value="BBOX"/>
    <property type="match status" value="1"/>
</dbReference>
<dbReference type="SUPFAM" id="SSF57850">
    <property type="entry name" value="RING/U-box"/>
    <property type="match status" value="1"/>
</dbReference>
<dbReference type="PROSITE" id="PS50119">
    <property type="entry name" value="ZF_BBOX"/>
    <property type="match status" value="1"/>
</dbReference>
<keyword evidence="10 14" id="KW-0175">Coiled coil</keyword>
<keyword evidence="8 13" id="KW-0863">Zinc-finger</keyword>
<evidence type="ECO:0000256" key="9">
    <source>
        <dbReference type="ARBA" id="ARBA00022833"/>
    </source>
</evidence>
<evidence type="ECO:0000259" key="17">
    <source>
        <dbReference type="PROSITE" id="PS50119"/>
    </source>
</evidence>
<dbReference type="GO" id="GO:0005737">
    <property type="term" value="C:cytoplasm"/>
    <property type="evidence" value="ECO:0007669"/>
    <property type="project" value="UniProtKB-SubCell"/>
</dbReference>
<dbReference type="SUPFAM" id="SSF57845">
    <property type="entry name" value="B-box zinc-binding domain"/>
    <property type="match status" value="1"/>
</dbReference>
<dbReference type="InterPro" id="IPR013083">
    <property type="entry name" value="Znf_RING/FYVE/PHD"/>
</dbReference>
<keyword evidence="20" id="KW-1185">Reference proteome</keyword>
<dbReference type="GeneID" id="110531276"/>
<comment type="subcellular location">
    <subcellularLocation>
        <location evidence="3">Cytoplasm</location>
    </subcellularLocation>
    <subcellularLocation>
        <location evidence="2">Nucleus</location>
    </subcellularLocation>
</comment>